<gene>
    <name evidence="1" type="ORF">EVA_07389</name>
</gene>
<name>J9GB03_9ZZZZ</name>
<proteinExistence type="predicted"/>
<sequence>MTTPQRMPSFFIASKAAKASTPNDRVKSTLCVPSAPFNRYQGTSLTTANPSSCRKYFIRFRVCRNPSAMRKANTGKAIRPKQRMAS</sequence>
<accession>J9GB03</accession>
<dbReference type="AlphaFoldDB" id="J9GB03"/>
<protein>
    <submittedName>
        <fullName evidence="1">Uncharacterized protein</fullName>
    </submittedName>
</protein>
<evidence type="ECO:0000313" key="1">
    <source>
        <dbReference type="EMBL" id="EJX04502.1"/>
    </source>
</evidence>
<dbReference type="EMBL" id="AMCI01001784">
    <property type="protein sequence ID" value="EJX04502.1"/>
    <property type="molecule type" value="Genomic_DNA"/>
</dbReference>
<organism evidence="1">
    <name type="scientific">gut metagenome</name>
    <dbReference type="NCBI Taxonomy" id="749906"/>
    <lineage>
        <taxon>unclassified sequences</taxon>
        <taxon>metagenomes</taxon>
        <taxon>organismal metagenomes</taxon>
    </lineage>
</organism>
<comment type="caution">
    <text evidence="1">The sequence shown here is derived from an EMBL/GenBank/DDBJ whole genome shotgun (WGS) entry which is preliminary data.</text>
</comment>
<reference evidence="1" key="1">
    <citation type="journal article" date="2012" name="PLoS ONE">
        <title>Gene sets for utilization of primary and secondary nutrition supplies in the distal gut of endangered iberian lynx.</title>
        <authorList>
            <person name="Alcaide M."/>
            <person name="Messina E."/>
            <person name="Richter M."/>
            <person name="Bargiela R."/>
            <person name="Peplies J."/>
            <person name="Huws S.A."/>
            <person name="Newbold C.J."/>
            <person name="Golyshin P.N."/>
            <person name="Simon M.A."/>
            <person name="Lopez G."/>
            <person name="Yakimov M.M."/>
            <person name="Ferrer M."/>
        </authorList>
    </citation>
    <scope>NUCLEOTIDE SEQUENCE</scope>
</reference>